<protein>
    <submittedName>
        <fullName evidence="2">Prepilin-type N-terminal cleavage/methylation domain-containing protein</fullName>
    </submittedName>
</protein>
<dbReference type="InterPro" id="IPR012902">
    <property type="entry name" value="N_methyl_site"/>
</dbReference>
<dbReference type="RefSeq" id="WP_092232835.1">
    <property type="nucleotide sequence ID" value="NZ_FNLL01000004.1"/>
</dbReference>
<evidence type="ECO:0000313" key="2">
    <source>
        <dbReference type="EMBL" id="SDU10333.1"/>
    </source>
</evidence>
<reference evidence="3" key="1">
    <citation type="submission" date="2016-10" db="EMBL/GenBank/DDBJ databases">
        <authorList>
            <person name="Varghese N."/>
            <person name="Submissions S."/>
        </authorList>
    </citation>
    <scope>NUCLEOTIDE SEQUENCE [LARGE SCALE GENOMIC DNA]</scope>
    <source>
        <strain evidence="3">DSM 3384</strain>
    </source>
</reference>
<name>A0A1H2FSL7_9BACT</name>
<accession>A0A1H2FSL7</accession>
<evidence type="ECO:0000313" key="3">
    <source>
        <dbReference type="Proteomes" id="UP000199608"/>
    </source>
</evidence>
<gene>
    <name evidence="2" type="ORF">SAMN04487931_104318</name>
</gene>
<keyword evidence="3" id="KW-1185">Reference proteome</keyword>
<keyword evidence="1" id="KW-0812">Transmembrane</keyword>
<organism evidence="2 3">
    <name type="scientific">Desulfobacula phenolica</name>
    <dbReference type="NCBI Taxonomy" id="90732"/>
    <lineage>
        <taxon>Bacteria</taxon>
        <taxon>Pseudomonadati</taxon>
        <taxon>Thermodesulfobacteriota</taxon>
        <taxon>Desulfobacteria</taxon>
        <taxon>Desulfobacterales</taxon>
        <taxon>Desulfobacteraceae</taxon>
        <taxon>Desulfobacula</taxon>
    </lineage>
</organism>
<proteinExistence type="predicted"/>
<dbReference type="Proteomes" id="UP000199608">
    <property type="component" value="Unassembled WGS sequence"/>
</dbReference>
<keyword evidence="1" id="KW-1133">Transmembrane helix</keyword>
<feature type="transmembrane region" description="Helical" evidence="1">
    <location>
        <begin position="12"/>
        <end position="34"/>
    </location>
</feature>
<dbReference type="NCBIfam" id="TIGR02532">
    <property type="entry name" value="IV_pilin_GFxxxE"/>
    <property type="match status" value="1"/>
</dbReference>
<sequence>MKTNDLYSIRQMGFTLVEVIITLLMSAILGTILVQLGGTALTKSGSTVITVMDEVAGQKLMEEVVADYVREINTDPDNALNSTMNNNYGTGNQVVKQYVTFTGGVISPQGTPGNTLMVTVSSGGHKLTTLFAKTRTASSNDPKEKY</sequence>
<dbReference type="AlphaFoldDB" id="A0A1H2FSL7"/>
<evidence type="ECO:0000256" key="1">
    <source>
        <dbReference type="SAM" id="Phobius"/>
    </source>
</evidence>
<keyword evidence="1" id="KW-0472">Membrane</keyword>
<dbReference type="EMBL" id="FNLL01000004">
    <property type="protein sequence ID" value="SDU10333.1"/>
    <property type="molecule type" value="Genomic_DNA"/>
</dbReference>